<proteinExistence type="predicted"/>
<sequence length="59" mass="6614">MTIAEKLIQQGMQQGILAGKIKTAKNLLQMGISVEQVVKATEIPEEEILKIEKELHKKN</sequence>
<evidence type="ECO:0008006" key="3">
    <source>
        <dbReference type="Google" id="ProtNLM"/>
    </source>
</evidence>
<dbReference type="EMBL" id="MIJE01000031">
    <property type="protein sequence ID" value="OEF96568.1"/>
    <property type="molecule type" value="Genomic_DNA"/>
</dbReference>
<keyword evidence="2" id="KW-1185">Reference proteome</keyword>
<organism evidence="1 2">
    <name type="scientific">Desulfuribacillus alkaliarsenatis</name>
    <dbReference type="NCBI Taxonomy" id="766136"/>
    <lineage>
        <taxon>Bacteria</taxon>
        <taxon>Bacillati</taxon>
        <taxon>Bacillota</taxon>
        <taxon>Desulfuribacillia</taxon>
        <taxon>Desulfuribacillales</taxon>
        <taxon>Desulfuribacillaceae</taxon>
        <taxon>Desulfuribacillus</taxon>
    </lineage>
</organism>
<name>A0A1E5G0Y0_9FIRM</name>
<accession>A0A1E5G0Y0</accession>
<dbReference type="OrthoDB" id="5620631at2"/>
<evidence type="ECO:0000313" key="2">
    <source>
        <dbReference type="Proteomes" id="UP000094296"/>
    </source>
</evidence>
<dbReference type="RefSeq" id="WP_069643577.1">
    <property type="nucleotide sequence ID" value="NZ_MIJE01000031.1"/>
</dbReference>
<gene>
    <name evidence="1" type="ORF">BHF68_07945</name>
</gene>
<dbReference type="AlphaFoldDB" id="A0A1E5G0Y0"/>
<comment type="caution">
    <text evidence="1">The sequence shown here is derived from an EMBL/GenBank/DDBJ whole genome shotgun (WGS) entry which is preliminary data.</text>
</comment>
<reference evidence="1 2" key="1">
    <citation type="submission" date="2016-09" db="EMBL/GenBank/DDBJ databases">
        <title>Draft genome sequence for the type strain of Desulfuribacillus alkaliarsenatis AHT28, an obligately anaerobic, sulfidogenic bacterium isolated from Russian soda lake sediments.</title>
        <authorList>
            <person name="Abin C.A."/>
            <person name="Hollibaugh J.T."/>
        </authorList>
    </citation>
    <scope>NUCLEOTIDE SEQUENCE [LARGE SCALE GENOMIC DNA]</scope>
    <source>
        <strain evidence="1 2">AHT28</strain>
    </source>
</reference>
<protein>
    <recommendedName>
        <fullName evidence="3">Transposase</fullName>
    </recommendedName>
</protein>
<evidence type="ECO:0000313" key="1">
    <source>
        <dbReference type="EMBL" id="OEF96568.1"/>
    </source>
</evidence>
<dbReference type="Proteomes" id="UP000094296">
    <property type="component" value="Unassembled WGS sequence"/>
</dbReference>